<sequence length="286" mass="32636">MSYKGSKKGRITGKTIRNQPFSSATKKYGCLVVHSNSENKKPGAISKDAKNFMSCLPANTSGAVEYSLNKHKRWELPQSIKSQVELESDNQDLKITVLEHTLSMTNRGDPSMSNTCTGYYSNQGNVRECVSKNEMNIRSAMQGHRPQDHLTRQERRAVKVSQHEMSEETAENEDLSTFEIHLGYFDQSDHKLYKNMATKNSRRKKMNTPKLREERYIWDADNADLDYGVDLDYDIDLEHDADLQQNKHADDNDANHPAAFSLSDYLTESSTNQLVLLKAVFVQYEV</sequence>
<gene>
    <name evidence="1" type="ORF">EB796_006161</name>
</gene>
<dbReference type="Proteomes" id="UP000593567">
    <property type="component" value="Unassembled WGS sequence"/>
</dbReference>
<protein>
    <submittedName>
        <fullName evidence="1">Uncharacterized protein</fullName>
    </submittedName>
</protein>
<evidence type="ECO:0000313" key="2">
    <source>
        <dbReference type="Proteomes" id="UP000593567"/>
    </source>
</evidence>
<dbReference type="EMBL" id="VXIV02000865">
    <property type="protein sequence ID" value="KAF6035528.1"/>
    <property type="molecule type" value="Genomic_DNA"/>
</dbReference>
<proteinExistence type="predicted"/>
<organism evidence="1 2">
    <name type="scientific">Bugula neritina</name>
    <name type="common">Brown bryozoan</name>
    <name type="synonym">Sertularia neritina</name>
    <dbReference type="NCBI Taxonomy" id="10212"/>
    <lineage>
        <taxon>Eukaryota</taxon>
        <taxon>Metazoa</taxon>
        <taxon>Spiralia</taxon>
        <taxon>Lophotrochozoa</taxon>
        <taxon>Bryozoa</taxon>
        <taxon>Gymnolaemata</taxon>
        <taxon>Cheilostomatida</taxon>
        <taxon>Flustrina</taxon>
        <taxon>Buguloidea</taxon>
        <taxon>Bugulidae</taxon>
        <taxon>Bugula</taxon>
    </lineage>
</organism>
<dbReference type="OrthoDB" id="1431934at2759"/>
<evidence type="ECO:0000313" key="1">
    <source>
        <dbReference type="EMBL" id="KAF6035528.1"/>
    </source>
</evidence>
<reference evidence="1" key="1">
    <citation type="submission" date="2020-06" db="EMBL/GenBank/DDBJ databases">
        <title>Draft genome of Bugula neritina, a colonial animal packing powerful symbionts and potential medicines.</title>
        <authorList>
            <person name="Rayko M."/>
        </authorList>
    </citation>
    <scope>NUCLEOTIDE SEQUENCE [LARGE SCALE GENOMIC DNA]</scope>
    <source>
        <strain evidence="1">Kwan_BN1</strain>
    </source>
</reference>
<dbReference type="AlphaFoldDB" id="A0A7J7KD36"/>
<accession>A0A7J7KD36</accession>
<name>A0A7J7KD36_BUGNE</name>
<keyword evidence="2" id="KW-1185">Reference proteome</keyword>
<comment type="caution">
    <text evidence="1">The sequence shown here is derived from an EMBL/GenBank/DDBJ whole genome shotgun (WGS) entry which is preliminary data.</text>
</comment>